<keyword evidence="4" id="KW-1185">Reference proteome</keyword>
<evidence type="ECO:0000256" key="2">
    <source>
        <dbReference type="RuleBase" id="RU362097"/>
    </source>
</evidence>
<keyword evidence="2" id="KW-0472">Membrane</keyword>
<dbReference type="GO" id="GO:0015562">
    <property type="term" value="F:efflux transmembrane transporter activity"/>
    <property type="evidence" value="ECO:0007669"/>
    <property type="project" value="InterPro"/>
</dbReference>
<accession>A0A239JH04</accession>
<name>A0A239JH04_9SPHN</name>
<keyword evidence="2" id="KW-0812">Transmembrane</keyword>
<dbReference type="Gene3D" id="2.20.200.10">
    <property type="entry name" value="Outer membrane efflux proteins (OEP)"/>
    <property type="match status" value="1"/>
</dbReference>
<dbReference type="Proteomes" id="UP000198281">
    <property type="component" value="Unassembled WGS sequence"/>
</dbReference>
<keyword evidence="2 3" id="KW-0449">Lipoprotein</keyword>
<dbReference type="PANTHER" id="PTHR30203">
    <property type="entry name" value="OUTER MEMBRANE CATION EFFLUX PROTEIN"/>
    <property type="match status" value="1"/>
</dbReference>
<evidence type="ECO:0000313" key="4">
    <source>
        <dbReference type="Proteomes" id="UP000198281"/>
    </source>
</evidence>
<keyword evidence="2" id="KW-0732">Signal</keyword>
<dbReference type="PANTHER" id="PTHR30203:SF21">
    <property type="entry name" value="OUTER MEMBRANE COMPONENT OF MULTIDRUG EFFLUX PUMP-RELATED"/>
    <property type="match status" value="1"/>
</dbReference>
<organism evidence="3 4">
    <name type="scientific">Edaphosphingomonas laterariae</name>
    <dbReference type="NCBI Taxonomy" id="861865"/>
    <lineage>
        <taxon>Bacteria</taxon>
        <taxon>Pseudomonadati</taxon>
        <taxon>Pseudomonadota</taxon>
        <taxon>Alphaproteobacteria</taxon>
        <taxon>Sphingomonadales</taxon>
        <taxon>Rhizorhabdaceae</taxon>
        <taxon>Edaphosphingomonas</taxon>
    </lineage>
</organism>
<feature type="chain" id="PRO_5011811915" evidence="2">
    <location>
        <begin position="17"/>
        <end position="470"/>
    </location>
</feature>
<dbReference type="Pfam" id="PF02321">
    <property type="entry name" value="OEP"/>
    <property type="match status" value="2"/>
</dbReference>
<sequence>MTVRSSLALAIAGALAACSTAGPDYRPPERSAATAASATAAFAAGDDHAFVQAPLPDRWWQLYEDPMLDRLVEQALAANSDLRAADANLRRATAVVQEAAAGRTIATMASGGVDLARPSGTGQGLPGTVGYDLGLSATYPLDLNGKIRRAIEAAQADAEAVQAARDAVRVSVAAATARAYVGVCAANYGLSVNREVTALQRRTLDATRKLQRGGRGTAFDVSRAQTVVDESEATLPGFEARRQADLFLLATLLGRPPADYPREVAACASLPFMTKPLPIGDGAGLIRRRPDIRAAERSLAADTARIGVAMADLYPQVSFGGSLGLAGPLDNLGSGSAFGFSVGPLLSWSFPNRAAVKAQIAQAGAQVDADLASFDTVVLGALREAETALSTYARDRDKVTALTQARDSAALSAGQAEKLFRFGRSGFFDLLDAQRSLATAEASVVAARTQLALDEVDIFLALGGGWQDRP</sequence>
<dbReference type="NCBIfam" id="TIGR01845">
    <property type="entry name" value="outer_NodT"/>
    <property type="match status" value="1"/>
</dbReference>
<reference evidence="4" key="1">
    <citation type="submission" date="2017-06" db="EMBL/GenBank/DDBJ databases">
        <authorList>
            <person name="Varghese N."/>
            <person name="Submissions S."/>
        </authorList>
    </citation>
    <scope>NUCLEOTIDE SEQUENCE [LARGE SCALE GENOMIC DNA]</scope>
    <source>
        <strain evidence="4">LNB2</strain>
    </source>
</reference>
<dbReference type="GO" id="GO:0005886">
    <property type="term" value="C:plasma membrane"/>
    <property type="evidence" value="ECO:0007669"/>
    <property type="project" value="UniProtKB-SubCell"/>
</dbReference>
<dbReference type="SUPFAM" id="SSF56954">
    <property type="entry name" value="Outer membrane efflux proteins (OEP)"/>
    <property type="match status" value="1"/>
</dbReference>
<dbReference type="Gene3D" id="1.20.1600.10">
    <property type="entry name" value="Outer membrane efflux proteins (OEP)"/>
    <property type="match status" value="1"/>
</dbReference>
<gene>
    <name evidence="3" type="ORF">SAMN06295912_13412</name>
</gene>
<dbReference type="EMBL" id="FZOS01000034">
    <property type="protein sequence ID" value="SNT04573.1"/>
    <property type="molecule type" value="Genomic_DNA"/>
</dbReference>
<evidence type="ECO:0000256" key="1">
    <source>
        <dbReference type="ARBA" id="ARBA00007613"/>
    </source>
</evidence>
<keyword evidence="2" id="KW-1134">Transmembrane beta strand</keyword>
<comment type="similarity">
    <text evidence="1 2">Belongs to the outer membrane factor (OMF) (TC 1.B.17) family.</text>
</comment>
<dbReference type="AlphaFoldDB" id="A0A239JH04"/>
<feature type="signal peptide" evidence="2">
    <location>
        <begin position="1"/>
        <end position="16"/>
    </location>
</feature>
<keyword evidence="2" id="KW-0564">Palmitate</keyword>
<protein>
    <submittedName>
        <fullName evidence="3">Efflux transporter, outer membrane factor (OMF) lipoprotein, NodT family</fullName>
    </submittedName>
</protein>
<proteinExistence type="inferred from homology"/>
<comment type="subcellular location">
    <subcellularLocation>
        <location evidence="2">Cell membrane</location>
        <topology evidence="2">Lipid-anchor</topology>
    </subcellularLocation>
</comment>
<evidence type="ECO:0000313" key="3">
    <source>
        <dbReference type="EMBL" id="SNT04573.1"/>
    </source>
</evidence>
<dbReference type="PROSITE" id="PS51257">
    <property type="entry name" value="PROKAR_LIPOPROTEIN"/>
    <property type="match status" value="1"/>
</dbReference>
<dbReference type="InterPro" id="IPR010131">
    <property type="entry name" value="MdtP/NodT-like"/>
</dbReference>
<dbReference type="RefSeq" id="WP_179220908.1">
    <property type="nucleotide sequence ID" value="NZ_FZOS01000034.1"/>
</dbReference>
<dbReference type="InterPro" id="IPR003423">
    <property type="entry name" value="OMP_efflux"/>
</dbReference>